<dbReference type="OrthoDB" id="1592751at2759"/>
<dbReference type="Proteomes" id="UP000321393">
    <property type="component" value="Unassembled WGS sequence"/>
</dbReference>
<sequence>MSEETSIREHVLDMMMHFSIAEVNGGAIDEANRENSSWKRFSESQITLKVGTGEMVLVEAVGDLKLSESHIVIPDDGIEDPLTYKQVINDVDCDQWIKAMNLEIESMFFNSVWTLVDQPNNVKPMVVNGSTRENETKLVKYRLSRLDLWQRVIPKEKEWTMKQHSLLLPYLNPLEYSYPLPPFMMMKFGRWMSRQSF</sequence>
<evidence type="ECO:0000313" key="4">
    <source>
        <dbReference type="Proteomes" id="UP000321947"/>
    </source>
</evidence>
<comment type="caution">
    <text evidence="2">The sequence shown here is derived from an EMBL/GenBank/DDBJ whole genome shotgun (WGS) entry which is preliminary data.</text>
</comment>
<dbReference type="EMBL" id="SSTE01011134">
    <property type="protein sequence ID" value="KAA0051731.1"/>
    <property type="molecule type" value="Genomic_DNA"/>
</dbReference>
<evidence type="ECO:0000313" key="3">
    <source>
        <dbReference type="Proteomes" id="UP000321393"/>
    </source>
</evidence>
<proteinExistence type="predicted"/>
<dbReference type="Proteomes" id="UP000321947">
    <property type="component" value="Unassembled WGS sequence"/>
</dbReference>
<evidence type="ECO:0000313" key="1">
    <source>
        <dbReference type="EMBL" id="KAA0051731.1"/>
    </source>
</evidence>
<name>A0A5D3CI24_CUCMM</name>
<gene>
    <name evidence="2" type="ORF">E5676_scaffold952G00250</name>
    <name evidence="1" type="ORF">E6C27_scaffold60G001210</name>
</gene>
<accession>A0A5D3CI24</accession>
<dbReference type="EMBL" id="SSTD01010708">
    <property type="protein sequence ID" value="TYK11563.1"/>
    <property type="molecule type" value="Genomic_DNA"/>
</dbReference>
<protein>
    <submittedName>
        <fullName evidence="2">Gag/pol protein</fullName>
    </submittedName>
</protein>
<dbReference type="AlphaFoldDB" id="A0A5D3CI24"/>
<reference evidence="3 4" key="1">
    <citation type="submission" date="2019-08" db="EMBL/GenBank/DDBJ databases">
        <title>Draft genome sequences of two oriental melons (Cucumis melo L. var makuwa).</title>
        <authorList>
            <person name="Kwon S.-Y."/>
        </authorList>
    </citation>
    <scope>NUCLEOTIDE SEQUENCE [LARGE SCALE GENOMIC DNA]</scope>
    <source>
        <strain evidence="4">cv. Chang Bougi</strain>
        <strain evidence="3">cv. SW 3</strain>
        <tissue evidence="2">Leaf</tissue>
    </source>
</reference>
<organism evidence="2 4">
    <name type="scientific">Cucumis melo var. makuwa</name>
    <name type="common">Oriental melon</name>
    <dbReference type="NCBI Taxonomy" id="1194695"/>
    <lineage>
        <taxon>Eukaryota</taxon>
        <taxon>Viridiplantae</taxon>
        <taxon>Streptophyta</taxon>
        <taxon>Embryophyta</taxon>
        <taxon>Tracheophyta</taxon>
        <taxon>Spermatophyta</taxon>
        <taxon>Magnoliopsida</taxon>
        <taxon>eudicotyledons</taxon>
        <taxon>Gunneridae</taxon>
        <taxon>Pentapetalae</taxon>
        <taxon>rosids</taxon>
        <taxon>fabids</taxon>
        <taxon>Cucurbitales</taxon>
        <taxon>Cucurbitaceae</taxon>
        <taxon>Benincaseae</taxon>
        <taxon>Cucumis</taxon>
    </lineage>
</organism>
<evidence type="ECO:0000313" key="2">
    <source>
        <dbReference type="EMBL" id="TYK11563.1"/>
    </source>
</evidence>